<evidence type="ECO:0000313" key="2">
    <source>
        <dbReference type="EMBL" id="TIB75908.1"/>
    </source>
</evidence>
<feature type="compositionally biased region" description="Low complexity" evidence="1">
    <location>
        <begin position="736"/>
        <end position="748"/>
    </location>
</feature>
<sequence length="754" mass="81573">MSDILSFPLPPPRTLNQPEIVVTENNNRSSFNPSEPPKLPLPPTPARSPSIHSSASSTKSKRSSYFDSYPERKRSSVLNTDVASLSSISLNSNRLSKHPDEWIDLENSLWSALSGDNLESPTAILKSLESKSSQLTLSNKNKHDLSLGLSDTTTTNKLLDLESNYESTNGQPSSPKLSELISTTRRPRKKAAPPSSQNSSRVTSIDSLQPLKLSVTKRRSLQKMNSRASFRADDGSEESDLDVSASLTDVASKYGFSACADNEKRNSEYSRSDDPSVDPNDTIVASPEQITSSISPPTPSRSIRKCKSTVTFSPTTNGWSDDEDRDRLGPPPPPSSRLKAKASKRALRESREMSQLSRAASILQTSKNLPSPLLKPVDARRQMSEPSTPNSASPRSPMSFSTLSVASTSITDSDIGRMQSKESLAESYSSTKPSLASTKVVVNHPIHHHEYSSSDEESEDDSRLPTPIPYHKRNSTLKPTLYDESLTRVKPHRLSNYASLQLLNDRRTTMSGPVNTNTTTPKKNTPRSSLPSRLNVDQDETPRARKSSGPIIGRASTGPSMGASPRASLGAPKSVQSGVPSRRPSKSPVRSSVGLSTPKRVSDGTPDLSQKSFSGSKGTPSIVRTRSSTVANQTQLPTPAKLKSRKSEPDLHKRNRHSLSNTQRATGVSLSKINAGGITREYEIPPVPSLPKLPKATTTSSVSKSTPSLLKSPSTSLSKAQLLRSPSGSSLKPTAIPKSNIPSPSIPKKLTKKR</sequence>
<organism evidence="2 3">
    <name type="scientific">Wallemia mellicola</name>
    <dbReference type="NCBI Taxonomy" id="1708541"/>
    <lineage>
        <taxon>Eukaryota</taxon>
        <taxon>Fungi</taxon>
        <taxon>Dikarya</taxon>
        <taxon>Basidiomycota</taxon>
        <taxon>Wallemiomycotina</taxon>
        <taxon>Wallemiomycetes</taxon>
        <taxon>Wallemiales</taxon>
        <taxon>Wallemiaceae</taxon>
        <taxon>Wallemia</taxon>
    </lineage>
</organism>
<feature type="compositionally biased region" description="Pro residues" evidence="1">
    <location>
        <begin position="34"/>
        <end position="46"/>
    </location>
</feature>
<feature type="compositionally biased region" description="Polar residues" evidence="1">
    <location>
        <begin position="194"/>
        <end position="207"/>
    </location>
</feature>
<feature type="region of interest" description="Disordered" evidence="1">
    <location>
        <begin position="449"/>
        <end position="476"/>
    </location>
</feature>
<feature type="region of interest" description="Disordered" evidence="1">
    <location>
        <begin position="263"/>
        <end position="436"/>
    </location>
</feature>
<feature type="compositionally biased region" description="Low complexity" evidence="1">
    <location>
        <begin position="47"/>
        <end position="68"/>
    </location>
</feature>
<proteinExistence type="predicted"/>
<gene>
    <name evidence="2" type="ORF">E3Q22_03814</name>
</gene>
<feature type="region of interest" description="Disordered" evidence="1">
    <location>
        <begin position="184"/>
        <end position="240"/>
    </location>
</feature>
<comment type="caution">
    <text evidence="2">The sequence shown here is derived from an EMBL/GenBank/DDBJ whole genome shotgun (WGS) entry which is preliminary data.</text>
</comment>
<evidence type="ECO:0000256" key="1">
    <source>
        <dbReference type="SAM" id="MobiDB-lite"/>
    </source>
</evidence>
<dbReference type="EMBL" id="SPRC01000055">
    <property type="protein sequence ID" value="TIB75908.1"/>
    <property type="molecule type" value="Genomic_DNA"/>
</dbReference>
<dbReference type="Proteomes" id="UP000310685">
    <property type="component" value="Unassembled WGS sequence"/>
</dbReference>
<feature type="compositionally biased region" description="Polar residues" evidence="1">
    <location>
        <begin position="426"/>
        <end position="436"/>
    </location>
</feature>
<feature type="compositionally biased region" description="Low complexity" evidence="1">
    <location>
        <begin position="697"/>
        <end position="719"/>
    </location>
</feature>
<reference evidence="2 3" key="1">
    <citation type="submission" date="2019-03" db="EMBL/GenBank/DDBJ databases">
        <title>Sequencing 25 genomes of Wallemia mellicola.</title>
        <authorList>
            <person name="Gostincar C."/>
        </authorList>
    </citation>
    <scope>NUCLEOTIDE SEQUENCE [LARGE SCALE GENOMIC DNA]</scope>
    <source>
        <strain evidence="2 3">EXF-6152</strain>
    </source>
</reference>
<feature type="compositionally biased region" description="Polar residues" evidence="1">
    <location>
        <begin position="308"/>
        <end position="319"/>
    </location>
</feature>
<protein>
    <submittedName>
        <fullName evidence="2">Uncharacterized protein</fullName>
    </submittedName>
</protein>
<feature type="compositionally biased region" description="Polar residues" evidence="1">
    <location>
        <begin position="658"/>
        <end position="672"/>
    </location>
</feature>
<feature type="region of interest" description="Disordered" evidence="1">
    <location>
        <begin position="1"/>
        <end position="78"/>
    </location>
</feature>
<accession>A0A4T0M0C8</accession>
<feature type="compositionally biased region" description="Basic and acidic residues" evidence="1">
    <location>
        <begin position="263"/>
        <end position="274"/>
    </location>
</feature>
<feature type="compositionally biased region" description="Polar residues" evidence="1">
    <location>
        <begin position="23"/>
        <end position="32"/>
    </location>
</feature>
<feature type="region of interest" description="Disordered" evidence="1">
    <location>
        <begin position="497"/>
        <end position="754"/>
    </location>
</feature>
<feature type="compositionally biased region" description="Polar residues" evidence="1">
    <location>
        <begin position="384"/>
        <end position="412"/>
    </location>
</feature>
<name>A0A4T0M0C8_9BASI</name>
<feature type="compositionally biased region" description="Polar residues" evidence="1">
    <location>
        <begin position="607"/>
        <end position="637"/>
    </location>
</feature>
<evidence type="ECO:0000313" key="3">
    <source>
        <dbReference type="Proteomes" id="UP000310685"/>
    </source>
</evidence>
<feature type="compositionally biased region" description="Low complexity" evidence="1">
    <location>
        <begin position="577"/>
        <end position="594"/>
    </location>
</feature>
<dbReference type="AlphaFoldDB" id="A0A4T0M0C8"/>
<feature type="compositionally biased region" description="Polar residues" evidence="1">
    <location>
        <begin position="353"/>
        <end position="369"/>
    </location>
</feature>